<dbReference type="EMBL" id="BFAX01000001">
    <property type="protein sequence ID" value="GBF36033.1"/>
    <property type="molecule type" value="Genomic_DNA"/>
</dbReference>
<proteinExistence type="predicted"/>
<organism evidence="1 2">
    <name type="scientific">Methanofervidicoccus abyssi</name>
    <dbReference type="NCBI Taxonomy" id="2082189"/>
    <lineage>
        <taxon>Archaea</taxon>
        <taxon>Methanobacteriati</taxon>
        <taxon>Methanobacteriota</taxon>
        <taxon>Methanomada group</taxon>
        <taxon>Methanococci</taxon>
        <taxon>Methanococcales</taxon>
        <taxon>Methanofervidicoccus</taxon>
    </lineage>
</organism>
<dbReference type="PANTHER" id="PTHR42195">
    <property type="entry name" value="UCP015877 FAMILY PROTEIN"/>
    <property type="match status" value="1"/>
</dbReference>
<keyword evidence="2" id="KW-1185">Reference proteome</keyword>
<name>A0A401HP93_9EURY</name>
<accession>A0A401HP93</accession>
<gene>
    <name evidence="1" type="ORF">MHHB_P0258</name>
</gene>
<dbReference type="Proteomes" id="UP000290527">
    <property type="component" value="Unassembled WGS sequence"/>
</dbReference>
<evidence type="ECO:0000313" key="2">
    <source>
        <dbReference type="Proteomes" id="UP000290527"/>
    </source>
</evidence>
<dbReference type="InterPro" id="IPR012041">
    <property type="entry name" value="Znf_CPxCG-like"/>
</dbReference>
<dbReference type="Pfam" id="PF19769">
    <property type="entry name" value="CPxCG_zf"/>
    <property type="match status" value="1"/>
</dbReference>
<sequence>MDGKMGDESEEILSFQCPLCGDITPHRVIKRQESKRHIKLKVKCLDCGYIWEMERTIKLKDVKVIISRYGKSEKKVIQMPIEEVLKVGDVINIEGEDLEITSIEGKRRIHSLKVGDIGTIWTKSLSIPKKVGISINDGRKTYSVNVLVPQDYVFDSRYIYRVGEGFFKIKMIKTEKGTSKREIARNIKRIYAQPTKPFKNYVDLTEYLL</sequence>
<reference evidence="1 2" key="1">
    <citation type="journal article" date="2019" name="Int. J. Syst. Evol. Microbiol.">
        <title>Methanofervidicoccus abyssi gen. nov., sp. nov., a hydrogenotrophic methanogen, isolated from a hydrothermal vent chimney in the Mid-Cayman Spreading Center, the Caribbean Sea.</title>
        <authorList>
            <person name="Sakai S."/>
            <person name="Takaki Y."/>
            <person name="Miyazaki M."/>
            <person name="Ogawara M."/>
            <person name="Yanagawa K."/>
            <person name="Miyazaki J."/>
            <person name="Takai K."/>
        </authorList>
    </citation>
    <scope>NUCLEOTIDE SEQUENCE [LARGE SCALE GENOMIC DNA]</scope>
    <source>
        <strain evidence="1 2">HHB</strain>
    </source>
</reference>
<dbReference type="PANTHER" id="PTHR42195:SF1">
    <property type="entry name" value="ZINC FINGER PROTEIN"/>
    <property type="match status" value="1"/>
</dbReference>
<evidence type="ECO:0000313" key="1">
    <source>
        <dbReference type="EMBL" id="GBF36033.1"/>
    </source>
</evidence>
<dbReference type="PIRSF" id="PIRSF015877">
    <property type="entry name" value="UCP015877"/>
    <property type="match status" value="1"/>
</dbReference>
<comment type="caution">
    <text evidence="1">The sequence shown here is derived from an EMBL/GenBank/DDBJ whole genome shotgun (WGS) entry which is preliminary data.</text>
</comment>
<protein>
    <submittedName>
        <fullName evidence="1">Uncharacterized protein</fullName>
    </submittedName>
</protein>
<dbReference type="AlphaFoldDB" id="A0A401HP93"/>